<evidence type="ECO:0000256" key="3">
    <source>
        <dbReference type="ARBA" id="ARBA00022691"/>
    </source>
</evidence>
<evidence type="ECO:0000259" key="4">
    <source>
        <dbReference type="Pfam" id="PF13649"/>
    </source>
</evidence>
<evidence type="ECO:0000313" key="5">
    <source>
        <dbReference type="EMBL" id="WMX48881.1"/>
    </source>
</evidence>
<feature type="domain" description="Methyltransferase" evidence="4">
    <location>
        <begin position="63"/>
        <end position="159"/>
    </location>
</feature>
<dbReference type="InterPro" id="IPR029063">
    <property type="entry name" value="SAM-dependent_MTases_sf"/>
</dbReference>
<dbReference type="InterPro" id="IPR041698">
    <property type="entry name" value="Methyltransf_25"/>
</dbReference>
<dbReference type="EMBL" id="CP133762">
    <property type="protein sequence ID" value="WMX48881.1"/>
    <property type="molecule type" value="Genomic_DNA"/>
</dbReference>
<dbReference type="RefSeq" id="WP_128985052.1">
    <property type="nucleotide sequence ID" value="NZ_CP133762.1"/>
</dbReference>
<organism evidence="5 6">
    <name type="scientific">Streptomyces roseicoloratus</name>
    <dbReference type="NCBI Taxonomy" id="2508722"/>
    <lineage>
        <taxon>Bacteria</taxon>
        <taxon>Bacillati</taxon>
        <taxon>Actinomycetota</taxon>
        <taxon>Actinomycetes</taxon>
        <taxon>Kitasatosporales</taxon>
        <taxon>Streptomycetaceae</taxon>
        <taxon>Streptomyces</taxon>
    </lineage>
</organism>
<evidence type="ECO:0000256" key="1">
    <source>
        <dbReference type="ARBA" id="ARBA00022603"/>
    </source>
</evidence>
<keyword evidence="6" id="KW-1185">Reference proteome</keyword>
<keyword evidence="3" id="KW-0949">S-adenosyl-L-methionine</keyword>
<dbReference type="GO" id="GO:0032259">
    <property type="term" value="P:methylation"/>
    <property type="evidence" value="ECO:0007669"/>
    <property type="project" value="UniProtKB-KW"/>
</dbReference>
<evidence type="ECO:0000256" key="2">
    <source>
        <dbReference type="ARBA" id="ARBA00022679"/>
    </source>
</evidence>
<reference evidence="5 6" key="1">
    <citation type="submission" date="2023-09" db="EMBL/GenBank/DDBJ databases">
        <title>Complete genome of Streptomyces roseicoloratus T14.</title>
        <authorList>
            <person name="Bashizi T."/>
            <person name="Kim M.-J."/>
            <person name="Lee G."/>
            <person name="Tagele S.B."/>
            <person name="Shin J.-H."/>
        </authorList>
    </citation>
    <scope>NUCLEOTIDE SEQUENCE [LARGE SCALE GENOMIC DNA]</scope>
    <source>
        <strain evidence="5 6">T14</strain>
    </source>
</reference>
<sequence length="241" mass="26554">MDRSTRTNDDVLRLLDGLFAEDVDKWQGFYDDRTRPVPFFVDKPDECLVAHVEAGLVPAGGRVLDLGCGPGRNARYLAERGFVVDAVDLSAGALAWARERAAASGLEIRFLHGDAFTTPGLVDGGPYDLIHDSGCFHHIAPHRRVTYLDFLARHLAPGGHFSLTCFAAGPDGMGSELPDPDFYRDGSLHGGLAYTADALRTVFSSYEERELRRMRDEPADSPHFGESFLWTALFRGLRQNG</sequence>
<dbReference type="GO" id="GO:0008168">
    <property type="term" value="F:methyltransferase activity"/>
    <property type="evidence" value="ECO:0007669"/>
    <property type="project" value="UniProtKB-KW"/>
</dbReference>
<dbReference type="SUPFAM" id="SSF53335">
    <property type="entry name" value="S-adenosyl-L-methionine-dependent methyltransferases"/>
    <property type="match status" value="1"/>
</dbReference>
<dbReference type="EC" id="2.1.1.-" evidence="5"/>
<gene>
    <name evidence="5" type="ORF">RGF97_14365</name>
</gene>
<dbReference type="CDD" id="cd02440">
    <property type="entry name" value="AdoMet_MTases"/>
    <property type="match status" value="1"/>
</dbReference>
<dbReference type="Pfam" id="PF13649">
    <property type="entry name" value="Methyltransf_25"/>
    <property type="match status" value="1"/>
</dbReference>
<dbReference type="Gene3D" id="3.40.50.150">
    <property type="entry name" value="Vaccinia Virus protein VP39"/>
    <property type="match status" value="1"/>
</dbReference>
<accession>A0ABY9S359</accession>
<keyword evidence="2 5" id="KW-0808">Transferase</keyword>
<proteinExistence type="predicted"/>
<keyword evidence="1 5" id="KW-0489">Methyltransferase</keyword>
<evidence type="ECO:0000313" key="6">
    <source>
        <dbReference type="Proteomes" id="UP001250858"/>
    </source>
</evidence>
<name>A0ABY9S359_9ACTN</name>
<dbReference type="PANTHER" id="PTHR43464:SF19">
    <property type="entry name" value="UBIQUINONE BIOSYNTHESIS O-METHYLTRANSFERASE, MITOCHONDRIAL"/>
    <property type="match status" value="1"/>
</dbReference>
<protein>
    <submittedName>
        <fullName evidence="5">Class I SAM-dependent methyltransferase</fullName>
        <ecNumber evidence="5">2.1.1.-</ecNumber>
    </submittedName>
</protein>
<dbReference type="Proteomes" id="UP001250858">
    <property type="component" value="Chromosome"/>
</dbReference>
<dbReference type="PANTHER" id="PTHR43464">
    <property type="entry name" value="METHYLTRANSFERASE"/>
    <property type="match status" value="1"/>
</dbReference>